<proteinExistence type="predicted"/>
<name>A0A261EUD4_9BIFI</name>
<dbReference type="EMBL" id="MWWR01000017">
    <property type="protein sequence ID" value="OZG50482.1"/>
    <property type="molecule type" value="Genomic_DNA"/>
</dbReference>
<evidence type="ECO:0000313" key="2">
    <source>
        <dbReference type="Proteomes" id="UP000216725"/>
    </source>
</evidence>
<sequence>MFPSMRRIRQQIPDEEAIEILEKGEDGVLALSSPDDYPYAVPVNYVYDGSAYDNGRLIFHGALTGHRMDCIAHNPKASFCVVGRNTVLPADFSTEYVSVICFGTIRVIDDDAAKRQAAETLGAHFSPDSVGQALDEEIASTWRRLCMYEMVIEHMTGKESKSAMKRRIAAARGE</sequence>
<dbReference type="AlphaFoldDB" id="A0A261EUD4"/>
<dbReference type="InterPro" id="IPR024747">
    <property type="entry name" value="Pyridox_Oxase-rel"/>
</dbReference>
<dbReference type="SUPFAM" id="SSF50475">
    <property type="entry name" value="FMN-binding split barrel"/>
    <property type="match status" value="1"/>
</dbReference>
<protein>
    <submittedName>
        <fullName evidence="1">5-nitroimidazole antibiotic resistance protein</fullName>
    </submittedName>
</protein>
<dbReference type="InterPro" id="IPR012349">
    <property type="entry name" value="Split_barrel_FMN-bd"/>
</dbReference>
<dbReference type="OrthoDB" id="9794948at2"/>
<accession>A0A261EUD4</accession>
<dbReference type="PANTHER" id="PTHR34071">
    <property type="entry name" value="5-NITROIMIDAZOLE ANTIBIOTICS RESISTANCE PROTEIN, NIMA-FAMILY-RELATED PROTEIN-RELATED"/>
    <property type="match status" value="1"/>
</dbReference>
<gene>
    <name evidence="1" type="ORF">PSRA_1512</name>
</gene>
<comment type="caution">
    <text evidence="1">The sequence shown here is derived from an EMBL/GenBank/DDBJ whole genome shotgun (WGS) entry which is preliminary data.</text>
</comment>
<keyword evidence="2" id="KW-1185">Reference proteome</keyword>
<dbReference type="RefSeq" id="WP_158216369.1">
    <property type="nucleotide sequence ID" value="NZ_MWWR01000017.1"/>
</dbReference>
<dbReference type="PANTHER" id="PTHR34071:SF2">
    <property type="entry name" value="FLAVIN-NUCLEOTIDE-BINDING PROTEIN"/>
    <property type="match status" value="1"/>
</dbReference>
<reference evidence="1 2" key="1">
    <citation type="journal article" date="2017" name="BMC Genomics">
        <title>Comparative genomic and phylogenomic analyses of the Bifidobacteriaceae family.</title>
        <authorList>
            <person name="Lugli G.A."/>
            <person name="Milani C."/>
            <person name="Turroni F."/>
            <person name="Duranti S."/>
            <person name="Mancabelli L."/>
            <person name="Mangifesta M."/>
            <person name="Ferrario C."/>
            <person name="Modesto M."/>
            <person name="Mattarelli P."/>
            <person name="Jiri K."/>
            <person name="van Sinderen D."/>
            <person name="Ventura M."/>
        </authorList>
    </citation>
    <scope>NUCLEOTIDE SEQUENCE [LARGE SCALE GENOMIC DNA]</scope>
    <source>
        <strain evidence="1 2">DSM 24742</strain>
    </source>
</reference>
<dbReference type="Gene3D" id="2.30.110.10">
    <property type="entry name" value="Electron Transport, Fmn-binding Protein, Chain A"/>
    <property type="match status" value="1"/>
</dbReference>
<evidence type="ECO:0000313" key="1">
    <source>
        <dbReference type="EMBL" id="OZG50482.1"/>
    </source>
</evidence>
<dbReference type="Pfam" id="PF12900">
    <property type="entry name" value="Pyridox_ox_2"/>
    <property type="match status" value="1"/>
</dbReference>
<dbReference type="Proteomes" id="UP000216725">
    <property type="component" value="Unassembled WGS sequence"/>
</dbReference>
<organism evidence="1 2">
    <name type="scientific">Pseudoscardovia radai</name>
    <dbReference type="NCBI Taxonomy" id="987066"/>
    <lineage>
        <taxon>Bacteria</taxon>
        <taxon>Bacillati</taxon>
        <taxon>Actinomycetota</taxon>
        <taxon>Actinomycetes</taxon>
        <taxon>Bifidobacteriales</taxon>
        <taxon>Bifidobacteriaceae</taxon>
        <taxon>Pseudoscardovia</taxon>
    </lineage>
</organism>